<accession>A0A5Q4YWK8</accession>
<evidence type="ECO:0000313" key="1">
    <source>
        <dbReference type="EMBL" id="VVD33757.1"/>
    </source>
</evidence>
<proteinExistence type="predicted"/>
<evidence type="ECO:0000313" key="2">
    <source>
        <dbReference type="Proteomes" id="UP000325811"/>
    </source>
</evidence>
<reference evidence="1 2" key="1">
    <citation type="submission" date="2019-08" db="EMBL/GenBank/DDBJ databases">
        <authorList>
            <person name="Herpell B J."/>
        </authorList>
    </citation>
    <scope>NUCLEOTIDE SEQUENCE [LARGE SCALE GENOMIC DNA]</scope>
    <source>
        <strain evidence="2">Msb3</strain>
    </source>
</reference>
<name>A0A5Q4YWK8_9BURK</name>
<dbReference type="KEGG" id="pdio:PDMSB3_2473.1"/>
<dbReference type="Proteomes" id="UP000325811">
    <property type="component" value="Chromosome II"/>
</dbReference>
<dbReference type="AlphaFoldDB" id="A0A5Q4YWK8"/>
<protein>
    <submittedName>
        <fullName evidence="1">Uncharacterized protein</fullName>
    </submittedName>
</protein>
<dbReference type="EMBL" id="LR699554">
    <property type="protein sequence ID" value="VVD33757.1"/>
    <property type="molecule type" value="Genomic_DNA"/>
</dbReference>
<keyword evidence="2" id="KW-1185">Reference proteome</keyword>
<organism evidence="1 2">
    <name type="scientific">Paraburkholderia dioscoreae</name>
    <dbReference type="NCBI Taxonomy" id="2604047"/>
    <lineage>
        <taxon>Bacteria</taxon>
        <taxon>Pseudomonadati</taxon>
        <taxon>Pseudomonadota</taxon>
        <taxon>Betaproteobacteria</taxon>
        <taxon>Burkholderiales</taxon>
        <taxon>Burkholderiaceae</taxon>
        <taxon>Paraburkholderia</taxon>
    </lineage>
</organism>
<sequence>MMKIANLLWLISLALYMTDPGRVAFDPTLVNEYTAALPAVRPSVS</sequence>
<gene>
    <name evidence="1" type="ORF">PDMSB3_2473</name>
</gene>